<dbReference type="CDD" id="cd03225">
    <property type="entry name" value="ABC_cobalt_CbiO_domain1"/>
    <property type="match status" value="1"/>
</dbReference>
<keyword evidence="6 10" id="KW-0067">ATP-binding</keyword>
<proteinExistence type="inferred from homology"/>
<keyword evidence="7" id="KW-1278">Translocase</keyword>
<evidence type="ECO:0000256" key="3">
    <source>
        <dbReference type="ARBA" id="ARBA00022448"/>
    </source>
</evidence>
<evidence type="ECO:0000313" key="11">
    <source>
        <dbReference type="Proteomes" id="UP000309673"/>
    </source>
</evidence>
<evidence type="ECO:0000256" key="7">
    <source>
        <dbReference type="ARBA" id="ARBA00022967"/>
    </source>
</evidence>
<dbReference type="SUPFAM" id="SSF52540">
    <property type="entry name" value="P-loop containing nucleoside triphosphate hydrolases"/>
    <property type="match status" value="1"/>
</dbReference>
<dbReference type="OrthoDB" id="9784332at2"/>
<comment type="subcellular location">
    <subcellularLocation>
        <location evidence="1">Cell membrane</location>
        <topology evidence="1">Peripheral membrane protein</topology>
    </subcellularLocation>
</comment>
<dbReference type="InterPro" id="IPR015856">
    <property type="entry name" value="ABC_transpr_CbiO/EcfA_su"/>
</dbReference>
<dbReference type="PROSITE" id="PS50893">
    <property type="entry name" value="ABC_TRANSPORTER_2"/>
    <property type="match status" value="1"/>
</dbReference>
<dbReference type="GO" id="GO:0005524">
    <property type="term" value="F:ATP binding"/>
    <property type="evidence" value="ECO:0007669"/>
    <property type="project" value="UniProtKB-KW"/>
</dbReference>
<evidence type="ECO:0000256" key="2">
    <source>
        <dbReference type="ARBA" id="ARBA00005417"/>
    </source>
</evidence>
<dbReference type="GO" id="GO:0043190">
    <property type="term" value="C:ATP-binding cassette (ABC) transporter complex"/>
    <property type="evidence" value="ECO:0007669"/>
    <property type="project" value="TreeGrafter"/>
</dbReference>
<dbReference type="PANTHER" id="PTHR43553:SF2">
    <property type="entry name" value="PEPTIDE EXPORT ATP-BINDING PROTEIN YYDI-RELATED"/>
    <property type="match status" value="1"/>
</dbReference>
<dbReference type="GO" id="GO:0016887">
    <property type="term" value="F:ATP hydrolysis activity"/>
    <property type="evidence" value="ECO:0007669"/>
    <property type="project" value="InterPro"/>
</dbReference>
<comment type="similarity">
    <text evidence="2">Belongs to the ABC transporter superfamily.</text>
</comment>
<dbReference type="InterPro" id="IPR027417">
    <property type="entry name" value="P-loop_NTPase"/>
</dbReference>
<dbReference type="GO" id="GO:0042626">
    <property type="term" value="F:ATPase-coupled transmembrane transporter activity"/>
    <property type="evidence" value="ECO:0007669"/>
    <property type="project" value="TreeGrafter"/>
</dbReference>
<accession>A0A4U0FE59</accession>
<dbReference type="InterPro" id="IPR003439">
    <property type="entry name" value="ABC_transporter-like_ATP-bd"/>
</dbReference>
<protein>
    <submittedName>
        <fullName evidence="10">ABC transporter ATP-binding protein</fullName>
    </submittedName>
</protein>
<dbReference type="RefSeq" id="WP_136776445.1">
    <property type="nucleotide sequence ID" value="NZ_SUPK01000002.1"/>
</dbReference>
<dbReference type="EMBL" id="SUPK01000002">
    <property type="protein sequence ID" value="TJY43080.1"/>
    <property type="molecule type" value="Genomic_DNA"/>
</dbReference>
<evidence type="ECO:0000259" key="9">
    <source>
        <dbReference type="PROSITE" id="PS50893"/>
    </source>
</evidence>
<dbReference type="Pfam" id="PF00005">
    <property type="entry name" value="ABC_tran"/>
    <property type="match status" value="1"/>
</dbReference>
<dbReference type="AlphaFoldDB" id="A0A4U0FE59"/>
<dbReference type="InterPro" id="IPR003593">
    <property type="entry name" value="AAA+_ATPase"/>
</dbReference>
<evidence type="ECO:0000256" key="8">
    <source>
        <dbReference type="ARBA" id="ARBA00023136"/>
    </source>
</evidence>
<dbReference type="Gene3D" id="3.40.50.300">
    <property type="entry name" value="P-loop containing nucleotide triphosphate hydrolases"/>
    <property type="match status" value="1"/>
</dbReference>
<evidence type="ECO:0000256" key="5">
    <source>
        <dbReference type="ARBA" id="ARBA00022741"/>
    </source>
</evidence>
<evidence type="ECO:0000256" key="6">
    <source>
        <dbReference type="ARBA" id="ARBA00022840"/>
    </source>
</evidence>
<evidence type="ECO:0000256" key="4">
    <source>
        <dbReference type="ARBA" id="ARBA00022475"/>
    </source>
</evidence>
<keyword evidence="5" id="KW-0547">Nucleotide-binding</keyword>
<keyword evidence="3" id="KW-0813">Transport</keyword>
<evidence type="ECO:0000256" key="1">
    <source>
        <dbReference type="ARBA" id="ARBA00004202"/>
    </source>
</evidence>
<keyword evidence="11" id="KW-1185">Reference proteome</keyword>
<evidence type="ECO:0000313" key="10">
    <source>
        <dbReference type="EMBL" id="TJY43080.1"/>
    </source>
</evidence>
<dbReference type="InterPro" id="IPR050095">
    <property type="entry name" value="ECF_ABC_transporter_ATP-bd"/>
</dbReference>
<reference evidence="10 11" key="1">
    <citation type="submission" date="2019-04" db="EMBL/GenBank/DDBJ databases">
        <title>Cohnella sp. nov., isolated from soil.</title>
        <authorList>
            <person name="Kim W."/>
        </authorList>
    </citation>
    <scope>NUCLEOTIDE SEQUENCE [LARGE SCALE GENOMIC DNA]</scope>
    <source>
        <strain evidence="10 11">CAU 1483</strain>
    </source>
</reference>
<gene>
    <name evidence="10" type="ORF">E5161_04065</name>
</gene>
<dbReference type="InterPro" id="IPR017871">
    <property type="entry name" value="ABC_transporter-like_CS"/>
</dbReference>
<keyword evidence="4" id="KW-1003">Cell membrane</keyword>
<organism evidence="10 11">
    <name type="scientific">Cohnella pontilimi</name>
    <dbReference type="NCBI Taxonomy" id="2564100"/>
    <lineage>
        <taxon>Bacteria</taxon>
        <taxon>Bacillati</taxon>
        <taxon>Bacillota</taxon>
        <taxon>Bacilli</taxon>
        <taxon>Bacillales</taxon>
        <taxon>Paenibacillaceae</taxon>
        <taxon>Cohnella</taxon>
    </lineage>
</organism>
<comment type="caution">
    <text evidence="10">The sequence shown here is derived from an EMBL/GenBank/DDBJ whole genome shotgun (WGS) entry which is preliminary data.</text>
</comment>
<dbReference type="SMART" id="SM00382">
    <property type="entry name" value="AAA"/>
    <property type="match status" value="1"/>
</dbReference>
<name>A0A4U0FE59_9BACL</name>
<feature type="domain" description="ABC transporter" evidence="9">
    <location>
        <begin position="12"/>
        <end position="240"/>
    </location>
</feature>
<dbReference type="PANTHER" id="PTHR43553">
    <property type="entry name" value="HEAVY METAL TRANSPORTER"/>
    <property type="match status" value="1"/>
</dbReference>
<sequence>MAANADPVRDPLLLDGVSVAVTNEAGDLAALLDNVDLSLNPGEWLNVVGVNGSGKTTLARILAGLYVEGSAGSLSRGFAGESASPIVLQRPEAQLFGETPREEVLFALEWRQVPSHEIAGRTEETLRMTGLLELADVRWEGLSGGQRQLAAVAAAAACSAPLIVFDEAASMLDETNRAVVLGLARELHQQGTAIVWVTQRLDELMPGDRVIAMADGRVIYDGLVRAFFYGDEENPDGLTPCESCGLRLPYMSALALQWKRAGRWSGLLPVTQQEWREVWGNAERSHV</sequence>
<dbReference type="Proteomes" id="UP000309673">
    <property type="component" value="Unassembled WGS sequence"/>
</dbReference>
<keyword evidence="8" id="KW-0472">Membrane</keyword>
<dbReference type="PROSITE" id="PS00211">
    <property type="entry name" value="ABC_TRANSPORTER_1"/>
    <property type="match status" value="1"/>
</dbReference>